<dbReference type="RefSeq" id="WP_175591683.1">
    <property type="nucleotide sequence ID" value="NZ_JABWGN010000008.1"/>
</dbReference>
<dbReference type="PANTHER" id="PTHR47506">
    <property type="entry name" value="TRANSCRIPTIONAL REGULATORY PROTEIN"/>
    <property type="match status" value="1"/>
</dbReference>
<dbReference type="Proteomes" id="UP000586042">
    <property type="component" value="Unassembled WGS sequence"/>
</dbReference>
<dbReference type="AlphaFoldDB" id="A0A7Y6IAQ8"/>
<evidence type="ECO:0000256" key="3">
    <source>
        <dbReference type="ARBA" id="ARBA00023163"/>
    </source>
</evidence>
<keyword evidence="1" id="KW-0805">Transcription regulation</keyword>
<dbReference type="Pfam" id="PF00440">
    <property type="entry name" value="TetR_N"/>
    <property type="match status" value="1"/>
</dbReference>
<evidence type="ECO:0000259" key="5">
    <source>
        <dbReference type="PROSITE" id="PS50977"/>
    </source>
</evidence>
<keyword evidence="2 4" id="KW-0238">DNA-binding</keyword>
<dbReference type="EMBL" id="JABWGN010000008">
    <property type="protein sequence ID" value="NUW34253.1"/>
    <property type="molecule type" value="Genomic_DNA"/>
</dbReference>
<sequence length="203" mass="21632">MGRPGKFTEDRILDAAMAITAEEGPAAATMAAIAGRLGAPTGSLYHRFASRDLLMAALWLRGVRRFQHGVVEALAAADVEAAALHTPRWCRDHLAEAATVLLHRRELVARWPGELAGELEGVNTGLSAALDACAARLPGVGRERLVFAVVDLPYGAVRRHLMAGQPPPPLVDELVARACRAVLEPVPEQEEEETAVGSRVRGG</sequence>
<evidence type="ECO:0000256" key="4">
    <source>
        <dbReference type="PROSITE-ProRule" id="PRU00335"/>
    </source>
</evidence>
<protein>
    <submittedName>
        <fullName evidence="6">TetR/AcrR family transcriptional regulator</fullName>
    </submittedName>
</protein>
<keyword evidence="7" id="KW-1185">Reference proteome</keyword>
<keyword evidence="3" id="KW-0804">Transcription</keyword>
<reference evidence="6 7" key="1">
    <citation type="submission" date="2020-06" db="EMBL/GenBank/DDBJ databases">
        <title>Nonomuraea sp. SMC257, a novel actinomycete isolated from soil.</title>
        <authorList>
            <person name="Chanama M."/>
        </authorList>
    </citation>
    <scope>NUCLEOTIDE SEQUENCE [LARGE SCALE GENOMIC DNA]</scope>
    <source>
        <strain evidence="6 7">SMC257</strain>
    </source>
</reference>
<dbReference type="SUPFAM" id="SSF46689">
    <property type="entry name" value="Homeodomain-like"/>
    <property type="match status" value="1"/>
</dbReference>
<feature type="DNA-binding region" description="H-T-H motif" evidence="4">
    <location>
        <begin position="29"/>
        <end position="48"/>
    </location>
</feature>
<evidence type="ECO:0000313" key="7">
    <source>
        <dbReference type="Proteomes" id="UP000586042"/>
    </source>
</evidence>
<dbReference type="PRINTS" id="PR00455">
    <property type="entry name" value="HTHTETR"/>
</dbReference>
<proteinExistence type="predicted"/>
<accession>A0A7Y6IAQ8</accession>
<dbReference type="PANTHER" id="PTHR47506:SF6">
    <property type="entry name" value="HTH-TYPE TRANSCRIPTIONAL REPRESSOR NEMR"/>
    <property type="match status" value="1"/>
</dbReference>
<name>A0A7Y6IAQ8_9ACTN</name>
<organism evidence="6 7">
    <name type="scientific">Nonomuraea montanisoli</name>
    <dbReference type="NCBI Taxonomy" id="2741721"/>
    <lineage>
        <taxon>Bacteria</taxon>
        <taxon>Bacillati</taxon>
        <taxon>Actinomycetota</taxon>
        <taxon>Actinomycetes</taxon>
        <taxon>Streptosporangiales</taxon>
        <taxon>Streptosporangiaceae</taxon>
        <taxon>Nonomuraea</taxon>
    </lineage>
</organism>
<gene>
    <name evidence="6" type="ORF">HTZ77_22850</name>
</gene>
<evidence type="ECO:0000256" key="1">
    <source>
        <dbReference type="ARBA" id="ARBA00023015"/>
    </source>
</evidence>
<feature type="domain" description="HTH tetR-type" evidence="5">
    <location>
        <begin position="6"/>
        <end position="66"/>
    </location>
</feature>
<dbReference type="InterPro" id="IPR009057">
    <property type="entry name" value="Homeodomain-like_sf"/>
</dbReference>
<dbReference type="Gene3D" id="1.10.357.10">
    <property type="entry name" value="Tetracycline Repressor, domain 2"/>
    <property type="match status" value="1"/>
</dbReference>
<evidence type="ECO:0000313" key="6">
    <source>
        <dbReference type="EMBL" id="NUW34253.1"/>
    </source>
</evidence>
<dbReference type="GO" id="GO:0003677">
    <property type="term" value="F:DNA binding"/>
    <property type="evidence" value="ECO:0007669"/>
    <property type="project" value="UniProtKB-UniRule"/>
</dbReference>
<evidence type="ECO:0000256" key="2">
    <source>
        <dbReference type="ARBA" id="ARBA00023125"/>
    </source>
</evidence>
<dbReference type="InterPro" id="IPR001647">
    <property type="entry name" value="HTH_TetR"/>
</dbReference>
<comment type="caution">
    <text evidence="6">The sequence shown here is derived from an EMBL/GenBank/DDBJ whole genome shotgun (WGS) entry which is preliminary data.</text>
</comment>
<dbReference type="PROSITE" id="PS50977">
    <property type="entry name" value="HTH_TETR_2"/>
    <property type="match status" value="1"/>
</dbReference>